<keyword evidence="11" id="KW-0238">DNA-binding</keyword>
<dbReference type="FunFam" id="3.30.160.60:FF:002274">
    <property type="entry name" value="Zinc finger protein 432"/>
    <property type="match status" value="1"/>
</dbReference>
<feature type="domain" description="C2H2-type" evidence="16">
    <location>
        <begin position="351"/>
        <end position="378"/>
    </location>
</feature>
<keyword evidence="9" id="KW-0832">Ubl conjugation</keyword>
<dbReference type="PROSITE" id="PS51915">
    <property type="entry name" value="ZAD"/>
    <property type="match status" value="1"/>
</dbReference>
<feature type="domain" description="C2H2-type" evidence="16">
    <location>
        <begin position="607"/>
        <end position="634"/>
    </location>
</feature>
<feature type="domain" description="C2H2-type" evidence="16">
    <location>
        <begin position="523"/>
        <end position="550"/>
    </location>
</feature>
<feature type="binding site" evidence="15">
    <location>
        <position position="69"/>
    </location>
    <ligand>
        <name>Zn(2+)</name>
        <dbReference type="ChEBI" id="CHEBI:29105"/>
    </ligand>
</feature>
<dbReference type="InterPro" id="IPR036236">
    <property type="entry name" value="Znf_C2H2_sf"/>
</dbReference>
<feature type="domain" description="C2H2-type" evidence="16">
    <location>
        <begin position="379"/>
        <end position="406"/>
    </location>
</feature>
<dbReference type="Pfam" id="PF07776">
    <property type="entry name" value="zf-AD"/>
    <property type="match status" value="1"/>
</dbReference>
<evidence type="ECO:0000256" key="7">
    <source>
        <dbReference type="ARBA" id="ARBA00022771"/>
    </source>
</evidence>
<keyword evidence="10" id="KW-0805">Transcription regulation</keyword>
<evidence type="ECO:0008006" key="20">
    <source>
        <dbReference type="Google" id="ProtNLM"/>
    </source>
</evidence>
<comment type="subcellular location">
    <subcellularLocation>
        <location evidence="2">Nucleus</location>
    </subcellularLocation>
</comment>
<keyword evidence="8 15" id="KW-0862">Zinc</keyword>
<keyword evidence="6" id="KW-0677">Repeat</keyword>
<evidence type="ECO:0000256" key="12">
    <source>
        <dbReference type="ARBA" id="ARBA00023163"/>
    </source>
</evidence>
<protein>
    <recommendedName>
        <fullName evidence="20">Protein krueppel</fullName>
    </recommendedName>
</protein>
<feature type="domain" description="C2H2-type" evidence="16">
    <location>
        <begin position="551"/>
        <end position="578"/>
    </location>
</feature>
<dbReference type="GO" id="GO:0008270">
    <property type="term" value="F:zinc ion binding"/>
    <property type="evidence" value="ECO:0007669"/>
    <property type="project" value="UniProtKB-UniRule"/>
</dbReference>
<dbReference type="SMART" id="SM00868">
    <property type="entry name" value="zf-AD"/>
    <property type="match status" value="1"/>
</dbReference>
<keyword evidence="7 14" id="KW-0863">Zinc-finger</keyword>
<evidence type="ECO:0000256" key="15">
    <source>
        <dbReference type="PROSITE-ProRule" id="PRU01263"/>
    </source>
</evidence>
<keyword evidence="4" id="KW-1017">Isopeptide bond</keyword>
<dbReference type="GO" id="GO:0000785">
    <property type="term" value="C:chromatin"/>
    <property type="evidence" value="ECO:0007669"/>
    <property type="project" value="UniProtKB-ARBA"/>
</dbReference>
<dbReference type="GO" id="GO:0000977">
    <property type="term" value="F:RNA polymerase II transcription regulatory region sequence-specific DNA binding"/>
    <property type="evidence" value="ECO:0007669"/>
    <property type="project" value="TreeGrafter"/>
</dbReference>
<feature type="domain" description="ZAD" evidence="17">
    <location>
        <begin position="24"/>
        <end position="96"/>
    </location>
</feature>
<dbReference type="FunFam" id="3.30.160.60:FF:000688">
    <property type="entry name" value="zinc finger protein 197 isoform X1"/>
    <property type="match status" value="1"/>
</dbReference>
<evidence type="ECO:0000256" key="13">
    <source>
        <dbReference type="ARBA" id="ARBA00023242"/>
    </source>
</evidence>
<name>A0A182NR06_9DIPT</name>
<dbReference type="Gene3D" id="3.30.160.60">
    <property type="entry name" value="Classic Zinc Finger"/>
    <property type="match status" value="10"/>
</dbReference>
<evidence type="ECO:0000256" key="1">
    <source>
        <dbReference type="ARBA" id="ARBA00003767"/>
    </source>
</evidence>
<evidence type="ECO:0000256" key="8">
    <source>
        <dbReference type="ARBA" id="ARBA00022833"/>
    </source>
</evidence>
<feature type="binding site" evidence="15">
    <location>
        <position position="72"/>
    </location>
    <ligand>
        <name>Zn(2+)</name>
        <dbReference type="ChEBI" id="CHEBI:29105"/>
    </ligand>
</feature>
<dbReference type="FunFam" id="3.30.160.60:FF:000072">
    <property type="entry name" value="zinc finger protein 143 isoform X1"/>
    <property type="match status" value="1"/>
</dbReference>
<feature type="domain" description="C2H2-type" evidence="16">
    <location>
        <begin position="407"/>
        <end position="434"/>
    </location>
</feature>
<accession>A0A182NR06</accession>
<dbReference type="FunFam" id="3.30.160.60:FF:001156">
    <property type="entry name" value="Zinc finger protein 407"/>
    <property type="match status" value="1"/>
</dbReference>
<dbReference type="FunFam" id="3.30.160.60:FF:000624">
    <property type="entry name" value="zinc finger protein 697"/>
    <property type="match status" value="1"/>
</dbReference>
<dbReference type="SUPFAM" id="SSF57716">
    <property type="entry name" value="Glucocorticoid receptor-like (DNA-binding domain)"/>
    <property type="match status" value="1"/>
</dbReference>
<evidence type="ECO:0000313" key="19">
    <source>
        <dbReference type="Proteomes" id="UP000075884"/>
    </source>
</evidence>
<dbReference type="SUPFAM" id="SSF57667">
    <property type="entry name" value="beta-beta-alpha zinc fingers"/>
    <property type="match status" value="6"/>
</dbReference>
<dbReference type="FunFam" id="3.30.160.60:FF:000145">
    <property type="entry name" value="Zinc finger protein 574"/>
    <property type="match status" value="1"/>
</dbReference>
<evidence type="ECO:0000256" key="6">
    <source>
        <dbReference type="ARBA" id="ARBA00022737"/>
    </source>
</evidence>
<keyword evidence="12" id="KW-0804">Transcription</keyword>
<evidence type="ECO:0000259" key="17">
    <source>
        <dbReference type="PROSITE" id="PS51915"/>
    </source>
</evidence>
<dbReference type="FunFam" id="3.30.160.60:FF:000446">
    <property type="entry name" value="Zinc finger protein"/>
    <property type="match status" value="1"/>
</dbReference>
<dbReference type="GO" id="GO:0003682">
    <property type="term" value="F:chromatin binding"/>
    <property type="evidence" value="ECO:0007669"/>
    <property type="project" value="UniProtKB-ARBA"/>
</dbReference>
<dbReference type="Proteomes" id="UP000075884">
    <property type="component" value="Unassembled WGS sequence"/>
</dbReference>
<dbReference type="GO" id="GO:0000981">
    <property type="term" value="F:DNA-binding transcription factor activity, RNA polymerase II-specific"/>
    <property type="evidence" value="ECO:0007669"/>
    <property type="project" value="TreeGrafter"/>
</dbReference>
<comment type="function">
    <text evidence="1">May be involved in transcriptional regulation.</text>
</comment>
<keyword evidence="5 15" id="KW-0479">Metal-binding</keyword>
<evidence type="ECO:0000256" key="11">
    <source>
        <dbReference type="ARBA" id="ARBA00023125"/>
    </source>
</evidence>
<evidence type="ECO:0000256" key="10">
    <source>
        <dbReference type="ARBA" id="ARBA00023015"/>
    </source>
</evidence>
<feature type="binding site" evidence="15">
    <location>
        <position position="29"/>
    </location>
    <ligand>
        <name>Zn(2+)</name>
        <dbReference type="ChEBI" id="CHEBI:29105"/>
    </ligand>
</feature>
<dbReference type="AlphaFoldDB" id="A0A182NR06"/>
<feature type="binding site" evidence="15">
    <location>
        <position position="26"/>
    </location>
    <ligand>
        <name>Zn(2+)</name>
        <dbReference type="ChEBI" id="CHEBI:29105"/>
    </ligand>
</feature>
<dbReference type="InterPro" id="IPR013087">
    <property type="entry name" value="Znf_C2H2_type"/>
</dbReference>
<sequence length="638" mass="73436">MELARFSDVPCSSTTDPKIIYLDRVCRTCLIEKEKSQLKDLFEHALAETIMSCTSVSVAESDGLPCHICTSCCVELERIYNFRQMTKQSDAAMRSLIEKSVIVKQDNETKYKVANVFLTDTGGKMETSAVVVPLEALRFQLMNANNKTTKQHTSNCGTEAISYALAELNKAFEILPPNVESPAVEEYSLETNAAHVLHQAERTSPPDKEASLQEATKQIDKTTFRNMKRKLSEFIEIEGTPIAKEIETVDENEDDELIHVDYLKDALTDEYIQIMENQLTSAASDREQQLEQDHLNNLINASMEAEEPTEAHNEGDCNESDATHCNICDMQFGKRRLYRKHVNRKHTEKRFECTLCSRKFSEKSVLKNHMLRHTGEKPHVCDICDARFYEKTLLNVHMRRHSGLRPYACERCEKRFATRSILNTHQKVHNDDPRPHVCSVCQKGFKLSWQLKAHSRIHTNEKPFECPYCHKRFNQNGNLAVHIRTHSGEKPFKCKVCEKAYPSQGELRCHMRQHTGEVKVRKVVCTVCNKAFPAKHDVVIHMRTHTKEKPFSCTVCEKRFMLRVHLTVHMRSHTGEKPFACNLCEKAFPTNYQLKMHNHVHTGEKNYSCDVCHRAFSNAANRNTHRKAHDRKDNCKLL</sequence>
<evidence type="ECO:0000313" key="18">
    <source>
        <dbReference type="EnsemblMetazoa" id="ADIR010091-PA"/>
    </source>
</evidence>
<dbReference type="PANTHER" id="PTHR24409:SF295">
    <property type="entry name" value="AZ2-RELATED"/>
    <property type="match status" value="1"/>
</dbReference>
<evidence type="ECO:0000256" key="4">
    <source>
        <dbReference type="ARBA" id="ARBA00022499"/>
    </source>
</evidence>
<dbReference type="PROSITE" id="PS50157">
    <property type="entry name" value="ZINC_FINGER_C2H2_2"/>
    <property type="match status" value="10"/>
</dbReference>
<dbReference type="FunFam" id="3.30.160.60:FF:001480">
    <property type="entry name" value="Si:cabz01071911.3"/>
    <property type="match status" value="1"/>
</dbReference>
<dbReference type="PROSITE" id="PS00028">
    <property type="entry name" value="ZINC_FINGER_C2H2_1"/>
    <property type="match status" value="10"/>
</dbReference>
<dbReference type="PANTHER" id="PTHR24409">
    <property type="entry name" value="ZINC FINGER PROTEIN 142"/>
    <property type="match status" value="1"/>
</dbReference>
<dbReference type="Pfam" id="PF13912">
    <property type="entry name" value="zf-C2H2_6"/>
    <property type="match status" value="1"/>
</dbReference>
<organism evidence="18 19">
    <name type="scientific">Anopheles dirus</name>
    <dbReference type="NCBI Taxonomy" id="7168"/>
    <lineage>
        <taxon>Eukaryota</taxon>
        <taxon>Metazoa</taxon>
        <taxon>Ecdysozoa</taxon>
        <taxon>Arthropoda</taxon>
        <taxon>Hexapoda</taxon>
        <taxon>Insecta</taxon>
        <taxon>Pterygota</taxon>
        <taxon>Neoptera</taxon>
        <taxon>Endopterygota</taxon>
        <taxon>Diptera</taxon>
        <taxon>Nematocera</taxon>
        <taxon>Culicoidea</taxon>
        <taxon>Culicidae</taxon>
        <taxon>Anophelinae</taxon>
        <taxon>Anopheles</taxon>
    </lineage>
</organism>
<dbReference type="GO" id="GO:0030674">
    <property type="term" value="F:protein-macromolecule adaptor activity"/>
    <property type="evidence" value="ECO:0007669"/>
    <property type="project" value="UniProtKB-ARBA"/>
</dbReference>
<evidence type="ECO:0000259" key="16">
    <source>
        <dbReference type="PROSITE" id="PS50157"/>
    </source>
</evidence>
<evidence type="ECO:0000256" key="14">
    <source>
        <dbReference type="PROSITE-ProRule" id="PRU00042"/>
    </source>
</evidence>
<proteinExistence type="inferred from homology"/>
<dbReference type="SMART" id="SM00355">
    <property type="entry name" value="ZnF_C2H2"/>
    <property type="match status" value="11"/>
</dbReference>
<feature type="domain" description="C2H2-type" evidence="16">
    <location>
        <begin position="436"/>
        <end position="463"/>
    </location>
</feature>
<feature type="domain" description="C2H2-type" evidence="16">
    <location>
        <begin position="492"/>
        <end position="519"/>
    </location>
</feature>
<dbReference type="Gene3D" id="3.40.1800.20">
    <property type="match status" value="1"/>
</dbReference>
<feature type="domain" description="C2H2-type" evidence="16">
    <location>
        <begin position="579"/>
        <end position="606"/>
    </location>
</feature>
<dbReference type="InterPro" id="IPR012934">
    <property type="entry name" value="Znf_AD"/>
</dbReference>
<dbReference type="EnsemblMetazoa" id="ADIR010091-RA">
    <property type="protein sequence ID" value="ADIR010091-PA"/>
    <property type="gene ID" value="ADIR010091"/>
</dbReference>
<dbReference type="VEuPathDB" id="VectorBase:ADIR010091"/>
<evidence type="ECO:0000256" key="9">
    <source>
        <dbReference type="ARBA" id="ARBA00022843"/>
    </source>
</evidence>
<comment type="similarity">
    <text evidence="3">Belongs to the krueppel C2H2-type zinc-finger protein family.</text>
</comment>
<reference evidence="18" key="2">
    <citation type="submission" date="2020-05" db="UniProtKB">
        <authorList>
            <consortium name="EnsemblMetazoa"/>
        </authorList>
    </citation>
    <scope>IDENTIFICATION</scope>
    <source>
        <strain evidence="18">WRAIR2</strain>
    </source>
</reference>
<dbReference type="STRING" id="7168.A0A182NR06"/>
<evidence type="ECO:0000256" key="2">
    <source>
        <dbReference type="ARBA" id="ARBA00004123"/>
    </source>
</evidence>
<evidence type="ECO:0000256" key="5">
    <source>
        <dbReference type="ARBA" id="ARBA00022723"/>
    </source>
</evidence>
<dbReference type="GO" id="GO:0005634">
    <property type="term" value="C:nucleus"/>
    <property type="evidence" value="ECO:0007669"/>
    <property type="project" value="UniProtKB-SubCell"/>
</dbReference>
<keyword evidence="19" id="KW-1185">Reference proteome</keyword>
<dbReference type="FunFam" id="3.30.160.60:FF:000931">
    <property type="entry name" value="zinc finger protein 697"/>
    <property type="match status" value="1"/>
</dbReference>
<feature type="domain" description="C2H2-type" evidence="16">
    <location>
        <begin position="464"/>
        <end position="491"/>
    </location>
</feature>
<dbReference type="Pfam" id="PF00096">
    <property type="entry name" value="zf-C2H2"/>
    <property type="match status" value="8"/>
</dbReference>
<reference evidence="19" key="1">
    <citation type="submission" date="2013-03" db="EMBL/GenBank/DDBJ databases">
        <title>The Genome Sequence of Anopheles dirus WRAIR2.</title>
        <authorList>
            <consortium name="The Broad Institute Genomics Platform"/>
            <person name="Neafsey D.E."/>
            <person name="Walton C."/>
            <person name="Walker B."/>
            <person name="Young S.K."/>
            <person name="Zeng Q."/>
            <person name="Gargeya S."/>
            <person name="Fitzgerald M."/>
            <person name="Haas B."/>
            <person name="Abouelleil A."/>
            <person name="Allen A.W."/>
            <person name="Alvarado L."/>
            <person name="Arachchi H.M."/>
            <person name="Berlin A.M."/>
            <person name="Chapman S.B."/>
            <person name="Gainer-Dewar J."/>
            <person name="Goldberg J."/>
            <person name="Griggs A."/>
            <person name="Gujja S."/>
            <person name="Hansen M."/>
            <person name="Howarth C."/>
            <person name="Imamovic A."/>
            <person name="Ireland A."/>
            <person name="Larimer J."/>
            <person name="McCowan C."/>
            <person name="Murphy C."/>
            <person name="Pearson M."/>
            <person name="Poon T.W."/>
            <person name="Priest M."/>
            <person name="Roberts A."/>
            <person name="Saif S."/>
            <person name="Shea T."/>
            <person name="Sisk P."/>
            <person name="Sykes S."/>
            <person name="Wortman J."/>
            <person name="Nusbaum C."/>
            <person name="Birren B."/>
        </authorList>
    </citation>
    <scope>NUCLEOTIDE SEQUENCE [LARGE SCALE GENOMIC DNA]</scope>
    <source>
        <strain evidence="19">WRAIR2</strain>
    </source>
</reference>
<dbReference type="FunFam" id="3.30.160.60:FF:000690">
    <property type="entry name" value="Zinc finger protein 354C"/>
    <property type="match status" value="1"/>
</dbReference>
<evidence type="ECO:0000256" key="3">
    <source>
        <dbReference type="ARBA" id="ARBA00006991"/>
    </source>
</evidence>
<dbReference type="GO" id="GO:0040029">
    <property type="term" value="P:epigenetic regulation of gene expression"/>
    <property type="evidence" value="ECO:0007669"/>
    <property type="project" value="UniProtKB-ARBA"/>
</dbReference>
<keyword evidence="13" id="KW-0539">Nucleus</keyword>